<evidence type="ECO:0000313" key="2">
    <source>
        <dbReference type="Proteomes" id="UP000256253"/>
    </source>
</evidence>
<dbReference type="OrthoDB" id="4083144at2"/>
<name>A0A3D9URH2_9MICO</name>
<sequence length="341" mass="34725">MAIVNLTDGAATPLPAARLRVSLSCSSAAQLSLSNGTAPGATVAPVATISATSMIVDASDGLALVATPAVGVVFPEGATAELTLVGAGAGNVTVRRSSSIGGRRQAVLAEFVGGEIHAGGVPQAVGARVVEQPWHAAGRQAYFEAGRNGTGPGRPWAAVVDCSASMLAAGRQAQVRPLLEVVFGAAITHAQVAPVEVLAPSGAGYRNVAQLLDGPTVQWSDVLGAVPSPWPRLTPAIRQAAALAGTDGDVFVLCDGVPADAAELIEFGSRTPVARLRMLVLGRSPFEALAEDRPSAAWDDELAALRPLHEAGHVVVSLQRSQLDASAAGQLMQSLFPLDRP</sequence>
<dbReference type="RefSeq" id="WP_147301425.1">
    <property type="nucleotide sequence ID" value="NZ_QTUA01000001.1"/>
</dbReference>
<dbReference type="EMBL" id="QTUA01000001">
    <property type="protein sequence ID" value="REF32062.1"/>
    <property type="molecule type" value="Genomic_DNA"/>
</dbReference>
<gene>
    <name evidence="1" type="ORF">DFJ65_3157</name>
</gene>
<protein>
    <submittedName>
        <fullName evidence="1">Uncharacterized protein</fullName>
    </submittedName>
</protein>
<reference evidence="1 2" key="1">
    <citation type="submission" date="2018-08" db="EMBL/GenBank/DDBJ databases">
        <title>Sequencing the genomes of 1000 actinobacteria strains.</title>
        <authorList>
            <person name="Klenk H.-P."/>
        </authorList>
    </citation>
    <scope>NUCLEOTIDE SEQUENCE [LARGE SCALE GENOMIC DNA]</scope>
    <source>
        <strain evidence="1 2">DSM 22967</strain>
    </source>
</reference>
<dbReference type="Proteomes" id="UP000256253">
    <property type="component" value="Unassembled WGS sequence"/>
</dbReference>
<comment type="caution">
    <text evidence="1">The sequence shown here is derived from an EMBL/GenBank/DDBJ whole genome shotgun (WGS) entry which is preliminary data.</text>
</comment>
<proteinExistence type="predicted"/>
<evidence type="ECO:0000313" key="1">
    <source>
        <dbReference type="EMBL" id="REF32062.1"/>
    </source>
</evidence>
<organism evidence="1 2">
    <name type="scientific">Calidifontibacter indicus</name>
    <dbReference type="NCBI Taxonomy" id="419650"/>
    <lineage>
        <taxon>Bacteria</taxon>
        <taxon>Bacillati</taxon>
        <taxon>Actinomycetota</taxon>
        <taxon>Actinomycetes</taxon>
        <taxon>Micrococcales</taxon>
        <taxon>Dermacoccaceae</taxon>
        <taxon>Calidifontibacter</taxon>
    </lineage>
</organism>
<accession>A0A3D9URH2</accession>
<dbReference type="AlphaFoldDB" id="A0A3D9URH2"/>
<keyword evidence="2" id="KW-1185">Reference proteome</keyword>